<accession>A0A4P6UW57</accession>
<dbReference type="InterPro" id="IPR035965">
    <property type="entry name" value="PAS-like_dom_sf"/>
</dbReference>
<gene>
    <name evidence="2" type="ORF">DKZ56_10465</name>
</gene>
<dbReference type="SUPFAM" id="SSF55073">
    <property type="entry name" value="Nucleotide cyclase"/>
    <property type="match status" value="1"/>
</dbReference>
<name>A0A4P6UW57_9BACL</name>
<dbReference type="InterPro" id="IPR000014">
    <property type="entry name" value="PAS"/>
</dbReference>
<dbReference type="EMBL" id="CP036528">
    <property type="protein sequence ID" value="QBK26248.1"/>
    <property type="molecule type" value="Genomic_DNA"/>
</dbReference>
<dbReference type="Pfam" id="PF00990">
    <property type="entry name" value="GGDEF"/>
    <property type="match status" value="1"/>
</dbReference>
<dbReference type="SMART" id="SM00267">
    <property type="entry name" value="GGDEF"/>
    <property type="match status" value="1"/>
</dbReference>
<dbReference type="GO" id="GO:0071111">
    <property type="term" value="F:cyclic-guanylate-specific phosphodiesterase activity"/>
    <property type="evidence" value="ECO:0007669"/>
    <property type="project" value="InterPro"/>
</dbReference>
<evidence type="ECO:0000259" key="1">
    <source>
        <dbReference type="PROSITE" id="PS50883"/>
    </source>
</evidence>
<dbReference type="RefSeq" id="WP_208649938.1">
    <property type="nucleotide sequence ID" value="NZ_CP036528.1"/>
</dbReference>
<dbReference type="PROSITE" id="PS50883">
    <property type="entry name" value="EAL"/>
    <property type="match status" value="1"/>
</dbReference>
<dbReference type="SUPFAM" id="SSF55785">
    <property type="entry name" value="PYP-like sensor domain (PAS domain)"/>
    <property type="match status" value="1"/>
</dbReference>
<organism evidence="2 3">
    <name type="scientific">Ureibacillus thermophilus</name>
    <dbReference type="NCBI Taxonomy" id="367743"/>
    <lineage>
        <taxon>Bacteria</taxon>
        <taxon>Bacillati</taxon>
        <taxon>Bacillota</taxon>
        <taxon>Bacilli</taxon>
        <taxon>Bacillales</taxon>
        <taxon>Caryophanaceae</taxon>
        <taxon>Ureibacillus</taxon>
    </lineage>
</organism>
<dbReference type="PANTHER" id="PTHR33121:SF70">
    <property type="entry name" value="SIGNALING PROTEIN YKOW"/>
    <property type="match status" value="1"/>
</dbReference>
<dbReference type="InterPro" id="IPR029787">
    <property type="entry name" value="Nucleotide_cyclase"/>
</dbReference>
<feature type="domain" description="EAL" evidence="1">
    <location>
        <begin position="294"/>
        <end position="544"/>
    </location>
</feature>
<protein>
    <submittedName>
        <fullName evidence="2">EAL domain-containing protein</fullName>
    </submittedName>
</protein>
<proteinExistence type="predicted"/>
<dbReference type="AlphaFoldDB" id="A0A4P6UW57"/>
<dbReference type="Gene3D" id="3.20.20.450">
    <property type="entry name" value="EAL domain"/>
    <property type="match status" value="1"/>
</dbReference>
<dbReference type="Proteomes" id="UP000291151">
    <property type="component" value="Chromosome"/>
</dbReference>
<dbReference type="InterPro" id="IPR043128">
    <property type="entry name" value="Rev_trsase/Diguanyl_cyclase"/>
</dbReference>
<dbReference type="CDD" id="cd01948">
    <property type="entry name" value="EAL"/>
    <property type="match status" value="1"/>
</dbReference>
<dbReference type="KEGG" id="uth:DKZ56_10465"/>
<evidence type="ECO:0000313" key="3">
    <source>
        <dbReference type="Proteomes" id="UP000291151"/>
    </source>
</evidence>
<dbReference type="InterPro" id="IPR050706">
    <property type="entry name" value="Cyclic-di-GMP_PDE-like"/>
</dbReference>
<dbReference type="NCBIfam" id="TIGR00229">
    <property type="entry name" value="sensory_box"/>
    <property type="match status" value="1"/>
</dbReference>
<dbReference type="PANTHER" id="PTHR33121">
    <property type="entry name" value="CYCLIC DI-GMP PHOSPHODIESTERASE PDEF"/>
    <property type="match status" value="1"/>
</dbReference>
<dbReference type="InterPro" id="IPR035919">
    <property type="entry name" value="EAL_sf"/>
</dbReference>
<dbReference type="Gene3D" id="3.30.450.20">
    <property type="entry name" value="PAS domain"/>
    <property type="match status" value="1"/>
</dbReference>
<reference evidence="2 3" key="1">
    <citation type="submission" date="2019-02" db="EMBL/GenBank/DDBJ databases">
        <title>Ureibacillus thermophilus.</title>
        <authorList>
            <person name="Sunny J.S."/>
            <person name="Natarajan A."/>
            <person name="Saleena L.M."/>
        </authorList>
    </citation>
    <scope>NUCLEOTIDE SEQUENCE [LARGE SCALE GENOMIC DNA]</scope>
    <source>
        <strain evidence="2 3">LM102</strain>
    </source>
</reference>
<dbReference type="InterPro" id="IPR001633">
    <property type="entry name" value="EAL_dom"/>
</dbReference>
<dbReference type="Gene3D" id="3.30.70.270">
    <property type="match status" value="1"/>
</dbReference>
<dbReference type="Pfam" id="PF13426">
    <property type="entry name" value="PAS_9"/>
    <property type="match status" value="1"/>
</dbReference>
<dbReference type="SMART" id="SM00052">
    <property type="entry name" value="EAL"/>
    <property type="match status" value="1"/>
</dbReference>
<sequence>MLDTKLSKDNLFFWLCRIGEQFKTTFLILDSVNHHILFANKAFTRLTGYIADEVKNKPIESIIQFSQKNHLKRKELCRRKDGSTLWIEVMNQPFYDDEGKHAYDVVIFFEVEYQSISIEKEKTEILKSIDPISGLTDYNYFINQLQERIGQNVSGFILLIEPANYIQIIHLFDNAQLSLLQKEIERRIRRELYDIEIIISTTSETSLIVFGICLEDQIEYYTKKLLEIRNHAFNINHMELFLSFNIGVVSLSYFTGNIHELIHFADIALNVAKKSPGDSVVSYKEEYGLEIEKSMELQIELIRAIQNKEISVYLQPKVKIETGEVVGFEALARWYSELLGNVSPAVFIEVAESLGQIKELDTLVIEQVLQWLKMRKEKNLCLYQVAVNISPSHFYTPTFVEDLIALIEKYEIDPKYLKLEITESICLVDVDRASAILKQLQNYGFENSVDDFGIGFSSLSYLMNLPISEIKIARNFINKVDDNKGRIILQSIIQLAKNMGLHTVVEGVETQEQLQLIHKMDCSTAQGFYFYKPMPIEKVDELIK</sequence>
<dbReference type="InterPro" id="IPR000160">
    <property type="entry name" value="GGDEF_dom"/>
</dbReference>
<dbReference type="Pfam" id="PF00563">
    <property type="entry name" value="EAL"/>
    <property type="match status" value="1"/>
</dbReference>
<dbReference type="CDD" id="cd00130">
    <property type="entry name" value="PAS"/>
    <property type="match status" value="1"/>
</dbReference>
<keyword evidence="3" id="KW-1185">Reference proteome</keyword>
<dbReference type="SUPFAM" id="SSF141868">
    <property type="entry name" value="EAL domain-like"/>
    <property type="match status" value="1"/>
</dbReference>
<evidence type="ECO:0000313" key="2">
    <source>
        <dbReference type="EMBL" id="QBK26248.1"/>
    </source>
</evidence>